<gene>
    <name evidence="5" type="ORF">RCOM_1328430</name>
</gene>
<accession>B9S270</accession>
<dbReference type="GO" id="GO:0050342">
    <property type="term" value="F:tocopherol C-methyltransferase activity"/>
    <property type="evidence" value="ECO:0007669"/>
    <property type="project" value="UniProtKB-EC"/>
</dbReference>
<keyword evidence="6" id="KW-1185">Reference proteome</keyword>
<comment type="caution">
    <text evidence="4">Lacks conserved residue(s) required for the propagation of feature annotation.</text>
</comment>
<dbReference type="InParanoid" id="B9S270"/>
<proteinExistence type="inferred from homology"/>
<evidence type="ECO:0000256" key="1">
    <source>
        <dbReference type="ARBA" id="ARBA00022603"/>
    </source>
</evidence>
<name>B9S270_RICCO</name>
<evidence type="ECO:0000313" key="5">
    <source>
        <dbReference type="EMBL" id="EEF42413.1"/>
    </source>
</evidence>
<dbReference type="PROSITE" id="PS51581">
    <property type="entry name" value="SAM_GTMT"/>
    <property type="match status" value="1"/>
</dbReference>
<evidence type="ECO:0000256" key="2">
    <source>
        <dbReference type="ARBA" id="ARBA00022679"/>
    </source>
</evidence>
<dbReference type="GO" id="GO:0032259">
    <property type="term" value="P:methylation"/>
    <property type="evidence" value="ECO:0007669"/>
    <property type="project" value="UniProtKB-UniRule"/>
</dbReference>
<keyword evidence="1 4" id="KW-0489">Methyltransferase</keyword>
<keyword evidence="3 4" id="KW-0949">S-adenosyl-L-methionine</keyword>
<dbReference type="EC" id="2.1.1.95" evidence="5"/>
<dbReference type="EMBL" id="EQ973846">
    <property type="protein sequence ID" value="EEF42413.1"/>
    <property type="molecule type" value="Genomic_DNA"/>
</dbReference>
<sequence length="124" mass="13884">MLHIQPPIPNLRTCHFPSSSFSSLRFSLPTSSFSFPSRARFTRVVTAAVTSPEMEALDAKVLKQGIAELYDESSGVWEDIWGDHMHHGFYDPDVQVSASLSNHRAAQIRMIEEALRFAGVSEFT</sequence>
<dbReference type="eggNOG" id="KOG1269">
    <property type="taxonomic scope" value="Eukaryota"/>
</dbReference>
<reference evidence="6" key="1">
    <citation type="journal article" date="2010" name="Nat. Biotechnol.">
        <title>Draft genome sequence of the oilseed species Ricinus communis.</title>
        <authorList>
            <person name="Chan A.P."/>
            <person name="Crabtree J."/>
            <person name="Zhao Q."/>
            <person name="Lorenzi H."/>
            <person name="Orvis J."/>
            <person name="Puiu D."/>
            <person name="Melake-Berhan A."/>
            <person name="Jones K.M."/>
            <person name="Redman J."/>
            <person name="Chen G."/>
            <person name="Cahoon E.B."/>
            <person name="Gedil M."/>
            <person name="Stanke M."/>
            <person name="Haas B.J."/>
            <person name="Wortman J.R."/>
            <person name="Fraser-Liggett C.M."/>
            <person name="Ravel J."/>
            <person name="Rabinowicz P.D."/>
        </authorList>
    </citation>
    <scope>NUCLEOTIDE SEQUENCE [LARGE SCALE GENOMIC DNA]</scope>
    <source>
        <strain evidence="6">cv. Hale</strain>
    </source>
</reference>
<keyword evidence="2 4" id="KW-0808">Transferase</keyword>
<dbReference type="Proteomes" id="UP000008311">
    <property type="component" value="Unassembled WGS sequence"/>
</dbReference>
<dbReference type="STRING" id="3988.B9S270"/>
<evidence type="ECO:0000256" key="4">
    <source>
        <dbReference type="PROSITE-ProRule" id="PRU00914"/>
    </source>
</evidence>
<comment type="similarity">
    <text evidence="4">Belongs to the class I-like SAM-binding methyltransferase superfamily. gTMT family.</text>
</comment>
<organism evidence="5 6">
    <name type="scientific">Ricinus communis</name>
    <name type="common">Castor bean</name>
    <dbReference type="NCBI Taxonomy" id="3988"/>
    <lineage>
        <taxon>Eukaryota</taxon>
        <taxon>Viridiplantae</taxon>
        <taxon>Streptophyta</taxon>
        <taxon>Embryophyta</taxon>
        <taxon>Tracheophyta</taxon>
        <taxon>Spermatophyta</taxon>
        <taxon>Magnoliopsida</taxon>
        <taxon>eudicotyledons</taxon>
        <taxon>Gunneridae</taxon>
        <taxon>Pentapetalae</taxon>
        <taxon>rosids</taxon>
        <taxon>fabids</taxon>
        <taxon>Malpighiales</taxon>
        <taxon>Euphorbiaceae</taxon>
        <taxon>Acalyphoideae</taxon>
        <taxon>Acalypheae</taxon>
        <taxon>Ricinus</taxon>
    </lineage>
</organism>
<dbReference type="InterPro" id="IPR025774">
    <property type="entry name" value="PiNMT-like"/>
</dbReference>
<dbReference type="AlphaFoldDB" id="B9S270"/>
<evidence type="ECO:0000313" key="6">
    <source>
        <dbReference type="Proteomes" id="UP000008311"/>
    </source>
</evidence>
<protein>
    <submittedName>
        <fullName evidence="5">Tocopherol O-methyltransferase, putative</fullName>
        <ecNumber evidence="5">2.1.1.95</ecNumber>
    </submittedName>
</protein>
<evidence type="ECO:0000256" key="3">
    <source>
        <dbReference type="ARBA" id="ARBA00022691"/>
    </source>
</evidence>